<accession>A0A9X2KLI7</accession>
<evidence type="ECO:0000313" key="3">
    <source>
        <dbReference type="EMBL" id="MCP3426206.1"/>
    </source>
</evidence>
<dbReference type="GO" id="GO:0046872">
    <property type="term" value="F:metal ion binding"/>
    <property type="evidence" value="ECO:0007669"/>
    <property type="project" value="InterPro"/>
</dbReference>
<dbReference type="AlphaFoldDB" id="A0A9X2KLI7"/>
<dbReference type="PROSITE" id="PS50975">
    <property type="entry name" value="ATP_GRASP"/>
    <property type="match status" value="1"/>
</dbReference>
<dbReference type="InterPro" id="IPR011761">
    <property type="entry name" value="ATP-grasp"/>
</dbReference>
<sequence length="352" mass="37507">MAVYEQHHVKRFIEEKVLGRLAFNAHRRSGAHNKLVVGEAERAGLTVREIESGYYFYDDAGVVGSMRSMVSSLASHEAVRVCGSKSLTKQLLAAAGVPVPRGVSLPQDAPGKALSFFRSLGSPAVVKPADGRGGEGVTCGIRTEEHFRAAWRKAVASARRNSPVVVEEHVAGLDVRVYVVGTSVVAAGTRLPPFVVGDGELTVEQLVEAKQALRETNRYLGRMPIVVDREWLENVGRPPSAVPGRDEIVVLNPTVNLHQGGENVDVTDLLDPELKKIAVDAVGAIPGLGAAGVDFLITSPDSAENAVVLEMNVGGNISVHHLPAYGEPVNVARAMVEEMVARASRERAGARA</sequence>
<keyword evidence="1" id="KW-0547">Nucleotide-binding</keyword>
<feature type="domain" description="ATP-grasp" evidence="2">
    <location>
        <begin position="89"/>
        <end position="340"/>
    </location>
</feature>
<dbReference type="Proteomes" id="UP001139502">
    <property type="component" value="Unassembled WGS sequence"/>
</dbReference>
<proteinExistence type="predicted"/>
<evidence type="ECO:0000313" key="4">
    <source>
        <dbReference type="Proteomes" id="UP001139502"/>
    </source>
</evidence>
<protein>
    <submittedName>
        <fullName evidence="3">ATP-grasp domain-containing protein</fullName>
    </submittedName>
</protein>
<comment type="caution">
    <text evidence="3">The sequence shown here is derived from an EMBL/GenBank/DDBJ whole genome shotgun (WGS) entry which is preliminary data.</text>
</comment>
<dbReference type="GO" id="GO:0018169">
    <property type="term" value="F:ribosomal S6-glutamic acid ligase activity"/>
    <property type="evidence" value="ECO:0007669"/>
    <property type="project" value="TreeGrafter"/>
</dbReference>
<dbReference type="Gene3D" id="3.30.470.20">
    <property type="entry name" value="ATP-grasp fold, B domain"/>
    <property type="match status" value="2"/>
</dbReference>
<name>A0A9X2KLI7_9MICC</name>
<dbReference type="RefSeq" id="WP_254166758.1">
    <property type="nucleotide sequence ID" value="NZ_JANAFB010000020.1"/>
</dbReference>
<reference evidence="3" key="1">
    <citation type="submission" date="2022-06" db="EMBL/GenBank/DDBJ databases">
        <title>Rothia sp. isolated from sandalwood seedling.</title>
        <authorList>
            <person name="Tuikhar N."/>
            <person name="Kirdat K."/>
            <person name="Thorat V."/>
            <person name="Swetha P."/>
            <person name="Padma S."/>
            <person name="Sundararaj R."/>
            <person name="Yadav A."/>
        </authorList>
    </citation>
    <scope>NUCLEOTIDE SEQUENCE</scope>
    <source>
        <strain evidence="3">AR01</strain>
    </source>
</reference>
<evidence type="ECO:0000259" key="2">
    <source>
        <dbReference type="PROSITE" id="PS50975"/>
    </source>
</evidence>
<dbReference type="GO" id="GO:0005737">
    <property type="term" value="C:cytoplasm"/>
    <property type="evidence" value="ECO:0007669"/>
    <property type="project" value="TreeGrafter"/>
</dbReference>
<dbReference type="InterPro" id="IPR005479">
    <property type="entry name" value="CPAse_ATP-bd"/>
</dbReference>
<dbReference type="Pfam" id="PF02786">
    <property type="entry name" value="CPSase_L_D2"/>
    <property type="match status" value="1"/>
</dbReference>
<organism evidence="3 4">
    <name type="scientific">Rothia santali</name>
    <dbReference type="NCBI Taxonomy" id="2949643"/>
    <lineage>
        <taxon>Bacteria</taxon>
        <taxon>Bacillati</taxon>
        <taxon>Actinomycetota</taxon>
        <taxon>Actinomycetes</taxon>
        <taxon>Micrococcales</taxon>
        <taxon>Micrococcaceae</taxon>
        <taxon>Rothia</taxon>
    </lineage>
</organism>
<evidence type="ECO:0000256" key="1">
    <source>
        <dbReference type="PROSITE-ProRule" id="PRU00409"/>
    </source>
</evidence>
<dbReference type="EMBL" id="JANAFB010000020">
    <property type="protein sequence ID" value="MCP3426206.1"/>
    <property type="molecule type" value="Genomic_DNA"/>
</dbReference>
<gene>
    <name evidence="3" type="ORF">NBM05_09350</name>
</gene>
<dbReference type="PANTHER" id="PTHR21621">
    <property type="entry name" value="RIBOSOMAL PROTEIN S6 MODIFICATION PROTEIN"/>
    <property type="match status" value="1"/>
</dbReference>
<dbReference type="PANTHER" id="PTHR21621:SF0">
    <property type="entry name" value="BETA-CITRYLGLUTAMATE SYNTHASE B-RELATED"/>
    <property type="match status" value="1"/>
</dbReference>
<dbReference type="SUPFAM" id="SSF56059">
    <property type="entry name" value="Glutathione synthetase ATP-binding domain-like"/>
    <property type="match status" value="1"/>
</dbReference>
<dbReference type="GO" id="GO:0005524">
    <property type="term" value="F:ATP binding"/>
    <property type="evidence" value="ECO:0007669"/>
    <property type="project" value="UniProtKB-UniRule"/>
</dbReference>
<keyword evidence="1" id="KW-0067">ATP-binding</keyword>
<dbReference type="GO" id="GO:0009432">
    <property type="term" value="P:SOS response"/>
    <property type="evidence" value="ECO:0007669"/>
    <property type="project" value="TreeGrafter"/>
</dbReference>
<keyword evidence="4" id="KW-1185">Reference proteome</keyword>